<keyword evidence="3" id="KW-1003">Cell membrane</keyword>
<evidence type="ECO:0000256" key="1">
    <source>
        <dbReference type="ARBA" id="ARBA00004202"/>
    </source>
</evidence>
<dbReference type="SUPFAM" id="SSF52540">
    <property type="entry name" value="P-loop containing nucleoside triphosphate hydrolases"/>
    <property type="match status" value="2"/>
</dbReference>
<proteinExistence type="predicted"/>
<dbReference type="InterPro" id="IPR027417">
    <property type="entry name" value="P-loop_NTPase"/>
</dbReference>
<dbReference type="CDD" id="cd03216">
    <property type="entry name" value="ABC_Carb_Monos_I"/>
    <property type="match status" value="1"/>
</dbReference>
<name>A0A6J4NCA5_9BACT</name>
<keyword evidence="2" id="KW-0813">Transport</keyword>
<accession>A0A6J4NCA5</accession>
<evidence type="ECO:0000313" key="11">
    <source>
        <dbReference type="EMBL" id="CAA9383466.1"/>
    </source>
</evidence>
<dbReference type="FunFam" id="3.40.50.300:FF:000127">
    <property type="entry name" value="Ribose import ATP-binding protein RbsA"/>
    <property type="match status" value="1"/>
</dbReference>
<evidence type="ECO:0000256" key="4">
    <source>
        <dbReference type="ARBA" id="ARBA00022597"/>
    </source>
</evidence>
<dbReference type="Pfam" id="PF00005">
    <property type="entry name" value="ABC_tran"/>
    <property type="match status" value="2"/>
</dbReference>
<dbReference type="CDD" id="cd03215">
    <property type="entry name" value="ABC_Carb_Monos_II"/>
    <property type="match status" value="1"/>
</dbReference>
<evidence type="ECO:0000256" key="5">
    <source>
        <dbReference type="ARBA" id="ARBA00022737"/>
    </source>
</evidence>
<comment type="subcellular location">
    <subcellularLocation>
        <location evidence="1">Cell membrane</location>
        <topology evidence="1">Peripheral membrane protein</topology>
    </subcellularLocation>
</comment>
<dbReference type="GO" id="GO:0005524">
    <property type="term" value="F:ATP binding"/>
    <property type="evidence" value="ECO:0007669"/>
    <property type="project" value="UniProtKB-KW"/>
</dbReference>
<dbReference type="SMART" id="SM00382">
    <property type="entry name" value="AAA"/>
    <property type="match status" value="2"/>
</dbReference>
<evidence type="ECO:0000259" key="10">
    <source>
        <dbReference type="PROSITE" id="PS50893"/>
    </source>
</evidence>
<evidence type="ECO:0000256" key="2">
    <source>
        <dbReference type="ARBA" id="ARBA00022448"/>
    </source>
</evidence>
<sequence>MRDEKEIKSEMSKENLTLDDDAKLKDSGFIPQPSSLSHPLLRMQKIRKVFSGVVALDDVDFTLERGEVHSLVGENGAGKSTLIKVMTGAYTRDGGEMFYEGNPVNFRTPEDAQHAGVVAVYQEVNLLMFRTVAENIFLGREPRRFGLIDWAKMNRDAGEVLQNLGLQIDPKAVLGSLNIASRQMIAIARGVSLGAKILVLDEPTSSLTEREVGLLYDVIRRLKAQGTGIVYISHRFDELYAVCDRVTVLRDGKFIATRPLAGLERIDLVCLMLGKQREDLEKKGATAFGEHHESQTLETLLETENLTRGRRLRNVSLKAGRGEILGMAGLLGSGRTEVARAVFGADAIDNGKVSLEGKPLKLNSPNDAICAGIAFLSEDRKAEGIVPEWSVRENMTLAALPALTRIGVVSRAKQTEIVEKFMRRLGIKASSGEQKIRELSGGNQQKVLLARWLCKNPKFLILDEPTRGIDIGAKGEIQNLINELADEGLGVLMISSELEELVEGSDRVVVMRDGECAAELRGKDISQDSIINAMATE</sequence>
<keyword evidence="8" id="KW-1278">Translocase</keyword>
<dbReference type="PANTHER" id="PTHR43790:SF9">
    <property type="entry name" value="GALACTOFURANOSE TRANSPORTER ATP-BINDING PROTEIN YTFR"/>
    <property type="match status" value="1"/>
</dbReference>
<keyword evidence="9" id="KW-0472">Membrane</keyword>
<evidence type="ECO:0000256" key="8">
    <source>
        <dbReference type="ARBA" id="ARBA00022967"/>
    </source>
</evidence>
<gene>
    <name evidence="11" type="ORF">AVDCRST_MAG74-542</name>
</gene>
<protein>
    <submittedName>
        <fullName evidence="11">Ribose ABC transport system, ATP-binding protein RbsA</fullName>
    </submittedName>
</protein>
<dbReference type="PROSITE" id="PS00211">
    <property type="entry name" value="ABC_TRANSPORTER_1"/>
    <property type="match status" value="1"/>
</dbReference>
<evidence type="ECO:0000256" key="7">
    <source>
        <dbReference type="ARBA" id="ARBA00022840"/>
    </source>
</evidence>
<reference evidence="11" key="1">
    <citation type="submission" date="2020-02" db="EMBL/GenBank/DDBJ databases">
        <authorList>
            <person name="Meier V. D."/>
        </authorList>
    </citation>
    <scope>NUCLEOTIDE SEQUENCE</scope>
    <source>
        <strain evidence="11">AVDCRST_MAG74</strain>
    </source>
</reference>
<dbReference type="PROSITE" id="PS50893">
    <property type="entry name" value="ABC_TRANSPORTER_2"/>
    <property type="match status" value="2"/>
</dbReference>
<dbReference type="GO" id="GO:0005886">
    <property type="term" value="C:plasma membrane"/>
    <property type="evidence" value="ECO:0007669"/>
    <property type="project" value="UniProtKB-SubCell"/>
</dbReference>
<dbReference type="AlphaFoldDB" id="A0A6J4NCA5"/>
<dbReference type="EMBL" id="CADCUR010000041">
    <property type="protein sequence ID" value="CAA9383466.1"/>
    <property type="molecule type" value="Genomic_DNA"/>
</dbReference>
<feature type="domain" description="ABC transporter" evidence="10">
    <location>
        <begin position="41"/>
        <end position="276"/>
    </location>
</feature>
<keyword evidence="4" id="KW-0762">Sugar transport</keyword>
<dbReference type="InterPro" id="IPR003593">
    <property type="entry name" value="AAA+_ATPase"/>
</dbReference>
<keyword evidence="6" id="KW-0547">Nucleotide-binding</keyword>
<dbReference type="InterPro" id="IPR050107">
    <property type="entry name" value="ABC_carbohydrate_import_ATPase"/>
</dbReference>
<evidence type="ECO:0000256" key="3">
    <source>
        <dbReference type="ARBA" id="ARBA00022475"/>
    </source>
</evidence>
<evidence type="ECO:0000256" key="6">
    <source>
        <dbReference type="ARBA" id="ARBA00022741"/>
    </source>
</evidence>
<dbReference type="Gene3D" id="3.40.50.300">
    <property type="entry name" value="P-loop containing nucleotide triphosphate hydrolases"/>
    <property type="match status" value="2"/>
</dbReference>
<dbReference type="InterPro" id="IPR003439">
    <property type="entry name" value="ABC_transporter-like_ATP-bd"/>
</dbReference>
<feature type="domain" description="ABC transporter" evidence="10">
    <location>
        <begin position="295"/>
        <end position="537"/>
    </location>
</feature>
<keyword evidence="5" id="KW-0677">Repeat</keyword>
<organism evidence="11">
    <name type="scientific">uncultured Pyrinomonadaceae bacterium</name>
    <dbReference type="NCBI Taxonomy" id="2283094"/>
    <lineage>
        <taxon>Bacteria</taxon>
        <taxon>Pseudomonadati</taxon>
        <taxon>Acidobacteriota</taxon>
        <taxon>Blastocatellia</taxon>
        <taxon>Blastocatellales</taxon>
        <taxon>Pyrinomonadaceae</taxon>
        <taxon>environmental samples</taxon>
    </lineage>
</organism>
<dbReference type="GO" id="GO:0016887">
    <property type="term" value="F:ATP hydrolysis activity"/>
    <property type="evidence" value="ECO:0007669"/>
    <property type="project" value="InterPro"/>
</dbReference>
<keyword evidence="7 11" id="KW-0067">ATP-binding</keyword>
<dbReference type="PANTHER" id="PTHR43790">
    <property type="entry name" value="CARBOHYDRATE TRANSPORT ATP-BINDING PROTEIN MG119-RELATED"/>
    <property type="match status" value="1"/>
</dbReference>
<dbReference type="InterPro" id="IPR017871">
    <property type="entry name" value="ABC_transporter-like_CS"/>
</dbReference>
<evidence type="ECO:0000256" key="9">
    <source>
        <dbReference type="ARBA" id="ARBA00023136"/>
    </source>
</evidence>